<keyword evidence="4" id="KW-0812">Transmembrane</keyword>
<evidence type="ECO:0000313" key="6">
    <source>
        <dbReference type="Proteomes" id="UP001057877"/>
    </source>
</evidence>
<name>A0ABY5S252_9BACL</name>
<evidence type="ECO:0000256" key="1">
    <source>
        <dbReference type="ARBA" id="ARBA00005278"/>
    </source>
</evidence>
<sequence>MGFFRTMLNNNQRKSRPLTKKSTLSPRPVYPTVEENIHYLKEALFHTDDLVRQAVSIPGYTAEFLFMYTMCEQRKIREEILQPISDNKDGELEQILISMRANKHDDLEKVVDLVVKGNAVLFIDGIEECFVIEVKSDHARNVAEPNNERVVEGSHEGFVECISINLQLVRKHIENRNLVVKRYKLGNETKIETVIVYLQNLANPKLIDEVDRRIQNIDADNISTSEFIEEYIEDKSFSPFPQLLHTERPDRVIGNLLEGRVALLAEGSPTALIMPATFFAFYQSPDDYSFRSLQGSFIRFIRMFSFVIAIGLPAYYIAVVSYHFEVIPQELLLPIKSSIEHIPFPPILEALFMELTIELLREAGIRLPGPVGQTIGIVGGLVIGDAVVKAGLVSNAMIIVVALTAIASFVVPSHEMSASVRMLRFPVMVAASLFGFIGIVFSLMIILIHLCRLESFGTPYFAPAAPFRLKDWKDAIIRLPQWMLKQRPKDPAPQKRNTQSHPVKEEQRNDK</sequence>
<feature type="compositionally biased region" description="Basic and acidic residues" evidence="3">
    <location>
        <begin position="502"/>
        <end position="511"/>
    </location>
</feature>
<dbReference type="Pfam" id="PF03323">
    <property type="entry name" value="GerA"/>
    <property type="match status" value="1"/>
</dbReference>
<dbReference type="InterPro" id="IPR050768">
    <property type="entry name" value="UPF0353/GerABKA_families"/>
</dbReference>
<evidence type="ECO:0000313" key="5">
    <source>
        <dbReference type="EMBL" id="UVI27739.1"/>
    </source>
</evidence>
<feature type="region of interest" description="Disordered" evidence="3">
    <location>
        <begin position="1"/>
        <end position="26"/>
    </location>
</feature>
<dbReference type="EMBL" id="CP091430">
    <property type="protein sequence ID" value="UVI27739.1"/>
    <property type="molecule type" value="Genomic_DNA"/>
</dbReference>
<reference evidence="5" key="1">
    <citation type="submission" date="2022-01" db="EMBL/GenBank/DDBJ databases">
        <title>Paenibacillus spongiae sp. nov., isolated from marine sponge.</title>
        <authorList>
            <person name="Li Z."/>
            <person name="Zhang M."/>
        </authorList>
    </citation>
    <scope>NUCLEOTIDE SEQUENCE</scope>
    <source>
        <strain evidence="5">PHS-Z3</strain>
    </source>
</reference>
<comment type="similarity">
    <text evidence="1">Belongs to the GerABKA family.</text>
</comment>
<dbReference type="PANTHER" id="PTHR22550:SF5">
    <property type="entry name" value="LEUCINE ZIPPER PROTEIN 4"/>
    <property type="match status" value="1"/>
</dbReference>
<dbReference type="Proteomes" id="UP001057877">
    <property type="component" value="Chromosome"/>
</dbReference>
<keyword evidence="6" id="KW-1185">Reference proteome</keyword>
<evidence type="ECO:0000256" key="2">
    <source>
        <dbReference type="ARBA" id="ARBA00023136"/>
    </source>
</evidence>
<evidence type="ECO:0000256" key="3">
    <source>
        <dbReference type="SAM" id="MobiDB-lite"/>
    </source>
</evidence>
<feature type="transmembrane region" description="Helical" evidence="4">
    <location>
        <begin position="303"/>
        <end position="324"/>
    </location>
</feature>
<feature type="region of interest" description="Disordered" evidence="3">
    <location>
        <begin position="485"/>
        <end position="511"/>
    </location>
</feature>
<dbReference type="PIRSF" id="PIRSF005690">
    <property type="entry name" value="GerBA"/>
    <property type="match status" value="1"/>
</dbReference>
<feature type="transmembrane region" description="Helical" evidence="4">
    <location>
        <begin position="392"/>
        <end position="411"/>
    </location>
</feature>
<keyword evidence="4" id="KW-1133">Transmembrane helix</keyword>
<feature type="transmembrane region" description="Helical" evidence="4">
    <location>
        <begin position="261"/>
        <end position="282"/>
    </location>
</feature>
<dbReference type="RefSeq" id="WP_258383829.1">
    <property type="nucleotide sequence ID" value="NZ_CP091430.1"/>
</dbReference>
<gene>
    <name evidence="5" type="ORF">L1F29_19975</name>
</gene>
<protein>
    <submittedName>
        <fullName evidence="5">Spore germination protein</fullName>
    </submittedName>
</protein>
<accession>A0ABY5S252</accession>
<feature type="transmembrane region" description="Helical" evidence="4">
    <location>
        <begin position="423"/>
        <end position="450"/>
    </location>
</feature>
<keyword evidence="2 4" id="KW-0472">Membrane</keyword>
<proteinExistence type="inferred from homology"/>
<dbReference type="InterPro" id="IPR004995">
    <property type="entry name" value="Spore_Ger"/>
</dbReference>
<organism evidence="5 6">
    <name type="scientific">Paenibacillus spongiae</name>
    <dbReference type="NCBI Taxonomy" id="2909671"/>
    <lineage>
        <taxon>Bacteria</taxon>
        <taxon>Bacillati</taxon>
        <taxon>Bacillota</taxon>
        <taxon>Bacilli</taxon>
        <taxon>Bacillales</taxon>
        <taxon>Paenibacillaceae</taxon>
        <taxon>Paenibacillus</taxon>
    </lineage>
</organism>
<evidence type="ECO:0000256" key="4">
    <source>
        <dbReference type="SAM" id="Phobius"/>
    </source>
</evidence>
<dbReference type="PANTHER" id="PTHR22550">
    <property type="entry name" value="SPORE GERMINATION PROTEIN"/>
    <property type="match status" value="1"/>
</dbReference>